<dbReference type="OrthoDB" id="4658369at2759"/>
<dbReference type="EMBL" id="SDAQ01000149">
    <property type="protein sequence ID" value="KAI3534061.1"/>
    <property type="molecule type" value="Genomic_DNA"/>
</dbReference>
<comment type="caution">
    <text evidence="1">The sequence shown here is derived from an EMBL/GenBank/DDBJ whole genome shotgun (WGS) entry which is preliminary data.</text>
</comment>
<protein>
    <submittedName>
        <fullName evidence="1">Uncharacterized protein</fullName>
    </submittedName>
</protein>
<dbReference type="Proteomes" id="UP001056436">
    <property type="component" value="Unassembled WGS sequence"/>
</dbReference>
<evidence type="ECO:0000313" key="2">
    <source>
        <dbReference type="Proteomes" id="UP001056436"/>
    </source>
</evidence>
<keyword evidence="2" id="KW-1185">Reference proteome</keyword>
<name>A0A9P9X391_9PEZI</name>
<dbReference type="AlphaFoldDB" id="A0A9P9X391"/>
<accession>A0A9P9X391</accession>
<organism evidence="1 2">
    <name type="scientific">Colletotrichum abscissum</name>
    <dbReference type="NCBI Taxonomy" id="1671311"/>
    <lineage>
        <taxon>Eukaryota</taxon>
        <taxon>Fungi</taxon>
        <taxon>Dikarya</taxon>
        <taxon>Ascomycota</taxon>
        <taxon>Pezizomycotina</taxon>
        <taxon>Sordariomycetes</taxon>
        <taxon>Hypocreomycetidae</taxon>
        <taxon>Glomerellales</taxon>
        <taxon>Glomerellaceae</taxon>
        <taxon>Colletotrichum</taxon>
        <taxon>Colletotrichum acutatum species complex</taxon>
    </lineage>
</organism>
<reference evidence="1" key="1">
    <citation type="submission" date="2019-01" db="EMBL/GenBank/DDBJ databases">
        <title>Colletotrichum abscissum LGMF1257.</title>
        <authorList>
            <person name="Baroncelli R."/>
        </authorList>
    </citation>
    <scope>NUCLEOTIDE SEQUENCE</scope>
    <source>
        <strain evidence="1">Ca142</strain>
    </source>
</reference>
<sequence length="91" mass="10150">MQTGKRCSKPNWQNLKDIQKEPGPGTIALLVDMHDAEGCVVYIQDQHNNLVGMVGKEDRGFTIIIPWKTGLRFMCSGNCKIALMTAIEEKS</sequence>
<gene>
    <name evidence="1" type="ORF">CABS02_13382</name>
</gene>
<evidence type="ECO:0000313" key="1">
    <source>
        <dbReference type="EMBL" id="KAI3534061.1"/>
    </source>
</evidence>
<proteinExistence type="predicted"/>